<evidence type="ECO:0000256" key="1">
    <source>
        <dbReference type="ARBA" id="ARBA00023015"/>
    </source>
</evidence>
<keyword evidence="3" id="KW-0804">Transcription</keyword>
<dbReference type="Gene3D" id="2.60.120.10">
    <property type="entry name" value="Jelly Rolls"/>
    <property type="match status" value="1"/>
</dbReference>
<dbReference type="Pfam" id="PF07883">
    <property type="entry name" value="Cupin_2"/>
    <property type="match status" value="1"/>
</dbReference>
<evidence type="ECO:0000256" key="2">
    <source>
        <dbReference type="ARBA" id="ARBA00023125"/>
    </source>
</evidence>
<accession>A0A840CJL0</accession>
<dbReference type="PRINTS" id="PR00032">
    <property type="entry name" value="HTHARAC"/>
</dbReference>
<protein>
    <submittedName>
        <fullName evidence="5">AraC family transcriptional activator of pobA</fullName>
    </submittedName>
</protein>
<dbReference type="GO" id="GO:0003700">
    <property type="term" value="F:DNA-binding transcription factor activity"/>
    <property type="evidence" value="ECO:0007669"/>
    <property type="project" value="InterPro"/>
</dbReference>
<dbReference type="InterPro" id="IPR018060">
    <property type="entry name" value="HTH_AraC"/>
</dbReference>
<evidence type="ECO:0000313" key="5">
    <source>
        <dbReference type="EMBL" id="MBB4022956.1"/>
    </source>
</evidence>
<evidence type="ECO:0000256" key="3">
    <source>
        <dbReference type="ARBA" id="ARBA00023163"/>
    </source>
</evidence>
<comment type="caution">
    <text evidence="5">The sequence shown here is derived from an EMBL/GenBank/DDBJ whole genome shotgun (WGS) entry which is preliminary data.</text>
</comment>
<proteinExistence type="predicted"/>
<dbReference type="Pfam" id="PF12833">
    <property type="entry name" value="HTH_18"/>
    <property type="match status" value="1"/>
</dbReference>
<dbReference type="RefSeq" id="WP_054540077.1">
    <property type="nucleotide sequence ID" value="NZ_JACIEQ010000003.1"/>
</dbReference>
<dbReference type="EMBL" id="JACIEQ010000003">
    <property type="protein sequence ID" value="MBB4022956.1"/>
    <property type="molecule type" value="Genomic_DNA"/>
</dbReference>
<dbReference type="InterPro" id="IPR020449">
    <property type="entry name" value="Tscrpt_reg_AraC-type_HTH"/>
</dbReference>
<gene>
    <name evidence="5" type="ORF">GGR17_002775</name>
</gene>
<organism evidence="5 6">
    <name type="scientific">Actibacterium naphthalenivorans</name>
    <dbReference type="NCBI Taxonomy" id="1614693"/>
    <lineage>
        <taxon>Bacteria</taxon>
        <taxon>Pseudomonadati</taxon>
        <taxon>Pseudomonadota</taxon>
        <taxon>Alphaproteobacteria</taxon>
        <taxon>Rhodobacterales</taxon>
        <taxon>Roseobacteraceae</taxon>
        <taxon>Actibacterium</taxon>
    </lineage>
</organism>
<dbReference type="SUPFAM" id="SSF46689">
    <property type="entry name" value="Homeodomain-like"/>
    <property type="match status" value="1"/>
</dbReference>
<keyword evidence="2" id="KW-0238">DNA-binding</keyword>
<sequence>MPDNPGPTTRSTIPAYALYGERHAFPDILHCERITDRAVLHDWHIAPHRHPHLHQFFFIQQGAVQITVDGMTYDLAPPVMISIPRLTVHGFRFAKGTEGYVLTIPVAELSDALAADATFASPLDSWGHCPATERIAAPFAQIQTEHRATQPGRAPILRALALLIACQMAREMTEGQQVPTRGQDQRVKAFETLVRQNYRQRWRVADYAQALSMTPTHLNRICRQGTGLSASKFVETILFQDACRQLAYTRITVAEIGYALGFEDPAYFSRAFQRRIGLSPTQYRRKLDGEPPVDEIPESANISG</sequence>
<dbReference type="InterPro" id="IPR011051">
    <property type="entry name" value="RmlC_Cupin_sf"/>
</dbReference>
<reference evidence="5" key="1">
    <citation type="submission" date="2020-08" db="EMBL/GenBank/DDBJ databases">
        <title>Genomic Encyclopedia of Type Strains, Phase IV (KMG-IV): sequencing the most valuable type-strain genomes for metagenomic binning, comparative biology and taxonomic classification.</title>
        <authorList>
            <person name="Goeker M."/>
        </authorList>
    </citation>
    <scope>NUCLEOTIDE SEQUENCE [LARGE SCALE GENOMIC DNA]</scope>
    <source>
        <strain evidence="5">DSM 105040</strain>
    </source>
</reference>
<dbReference type="PANTHER" id="PTHR43280:SF32">
    <property type="entry name" value="TRANSCRIPTIONAL REGULATORY PROTEIN"/>
    <property type="match status" value="1"/>
</dbReference>
<dbReference type="InterPro" id="IPR013096">
    <property type="entry name" value="Cupin_2"/>
</dbReference>
<keyword evidence="1" id="KW-0805">Transcription regulation</keyword>
<dbReference type="Proteomes" id="UP000585681">
    <property type="component" value="Unassembled WGS sequence"/>
</dbReference>
<keyword evidence="6" id="KW-1185">Reference proteome</keyword>
<dbReference type="Gene3D" id="1.10.10.60">
    <property type="entry name" value="Homeodomain-like"/>
    <property type="match status" value="1"/>
</dbReference>
<name>A0A840CJL0_9RHOB</name>
<dbReference type="PANTHER" id="PTHR43280">
    <property type="entry name" value="ARAC-FAMILY TRANSCRIPTIONAL REGULATOR"/>
    <property type="match status" value="1"/>
</dbReference>
<dbReference type="GO" id="GO:0043565">
    <property type="term" value="F:sequence-specific DNA binding"/>
    <property type="evidence" value="ECO:0007669"/>
    <property type="project" value="InterPro"/>
</dbReference>
<dbReference type="SMART" id="SM00342">
    <property type="entry name" value="HTH_ARAC"/>
    <property type="match status" value="1"/>
</dbReference>
<dbReference type="PROSITE" id="PS01124">
    <property type="entry name" value="HTH_ARAC_FAMILY_2"/>
    <property type="match status" value="1"/>
</dbReference>
<dbReference type="AlphaFoldDB" id="A0A840CJL0"/>
<dbReference type="InterPro" id="IPR009057">
    <property type="entry name" value="Homeodomain-like_sf"/>
</dbReference>
<dbReference type="InterPro" id="IPR014710">
    <property type="entry name" value="RmlC-like_jellyroll"/>
</dbReference>
<feature type="domain" description="HTH araC/xylS-type" evidence="4">
    <location>
        <begin position="188"/>
        <end position="286"/>
    </location>
</feature>
<dbReference type="InterPro" id="IPR047264">
    <property type="entry name" value="Cupin_HpaA-like_N"/>
</dbReference>
<evidence type="ECO:0000259" key="4">
    <source>
        <dbReference type="PROSITE" id="PS01124"/>
    </source>
</evidence>
<dbReference type="CDD" id="cd06999">
    <property type="entry name" value="cupin_HpaA-like_N"/>
    <property type="match status" value="1"/>
</dbReference>
<dbReference type="SUPFAM" id="SSF51182">
    <property type="entry name" value="RmlC-like cupins"/>
    <property type="match status" value="1"/>
</dbReference>
<evidence type="ECO:0000313" key="6">
    <source>
        <dbReference type="Proteomes" id="UP000585681"/>
    </source>
</evidence>